<dbReference type="EMBL" id="CM007903">
    <property type="protein sequence ID" value="OTF97509.1"/>
    <property type="molecule type" value="Genomic_DNA"/>
</dbReference>
<accession>A0A251SF66</accession>
<dbReference type="Proteomes" id="UP000215914">
    <property type="component" value="Chromosome 14"/>
</dbReference>
<reference evidence="2" key="1">
    <citation type="journal article" date="2017" name="Nature">
        <title>The sunflower genome provides insights into oil metabolism, flowering and Asterid evolution.</title>
        <authorList>
            <person name="Badouin H."/>
            <person name="Gouzy J."/>
            <person name="Grassa C.J."/>
            <person name="Murat F."/>
            <person name="Staton S.E."/>
            <person name="Cottret L."/>
            <person name="Lelandais-Briere C."/>
            <person name="Owens G.L."/>
            <person name="Carrere S."/>
            <person name="Mayjonade B."/>
            <person name="Legrand L."/>
            <person name="Gill N."/>
            <person name="Kane N.C."/>
            <person name="Bowers J.E."/>
            <person name="Hubner S."/>
            <person name="Bellec A."/>
            <person name="Berard A."/>
            <person name="Berges H."/>
            <person name="Blanchet N."/>
            <person name="Boniface M.C."/>
            <person name="Brunel D."/>
            <person name="Catrice O."/>
            <person name="Chaidir N."/>
            <person name="Claudel C."/>
            <person name="Donnadieu C."/>
            <person name="Faraut T."/>
            <person name="Fievet G."/>
            <person name="Helmstetter N."/>
            <person name="King M."/>
            <person name="Knapp S.J."/>
            <person name="Lai Z."/>
            <person name="Le Paslier M.C."/>
            <person name="Lippi Y."/>
            <person name="Lorenzon L."/>
            <person name="Mandel J.R."/>
            <person name="Marage G."/>
            <person name="Marchand G."/>
            <person name="Marquand E."/>
            <person name="Bret-Mestries E."/>
            <person name="Morien E."/>
            <person name="Nambeesan S."/>
            <person name="Nguyen T."/>
            <person name="Pegot-Espagnet P."/>
            <person name="Pouilly N."/>
            <person name="Raftis F."/>
            <person name="Sallet E."/>
            <person name="Schiex T."/>
            <person name="Thomas J."/>
            <person name="Vandecasteele C."/>
            <person name="Vares D."/>
            <person name="Vear F."/>
            <person name="Vautrin S."/>
            <person name="Crespi M."/>
            <person name="Mangin B."/>
            <person name="Burke J.M."/>
            <person name="Salse J."/>
            <person name="Munos S."/>
            <person name="Vincourt P."/>
            <person name="Rieseberg L.H."/>
            <person name="Langlade N.B."/>
        </authorList>
    </citation>
    <scope>NUCLEOTIDE SEQUENCE [LARGE SCALE GENOMIC DNA]</scope>
    <source>
        <strain evidence="2">cv. SF193</strain>
    </source>
</reference>
<dbReference type="InParanoid" id="A0A251SF66"/>
<evidence type="ECO:0000313" key="2">
    <source>
        <dbReference type="Proteomes" id="UP000215914"/>
    </source>
</evidence>
<organism evidence="1 2">
    <name type="scientific">Helianthus annuus</name>
    <name type="common">Common sunflower</name>
    <dbReference type="NCBI Taxonomy" id="4232"/>
    <lineage>
        <taxon>Eukaryota</taxon>
        <taxon>Viridiplantae</taxon>
        <taxon>Streptophyta</taxon>
        <taxon>Embryophyta</taxon>
        <taxon>Tracheophyta</taxon>
        <taxon>Spermatophyta</taxon>
        <taxon>Magnoliopsida</taxon>
        <taxon>eudicotyledons</taxon>
        <taxon>Gunneridae</taxon>
        <taxon>Pentapetalae</taxon>
        <taxon>asterids</taxon>
        <taxon>campanulids</taxon>
        <taxon>Asterales</taxon>
        <taxon>Asteraceae</taxon>
        <taxon>Asteroideae</taxon>
        <taxon>Heliantheae alliance</taxon>
        <taxon>Heliantheae</taxon>
        <taxon>Helianthus</taxon>
    </lineage>
</organism>
<proteinExistence type="predicted"/>
<dbReference type="AlphaFoldDB" id="A0A251SF66"/>
<keyword evidence="2" id="KW-1185">Reference proteome</keyword>
<gene>
    <name evidence="1" type="ORF">HannXRQ_Chr14g0435361</name>
</gene>
<name>A0A251SF66_HELAN</name>
<evidence type="ECO:0000313" key="1">
    <source>
        <dbReference type="EMBL" id="OTF97509.1"/>
    </source>
</evidence>
<protein>
    <submittedName>
        <fullName evidence="1">Uncharacterized protein</fullName>
    </submittedName>
</protein>
<sequence>MPTDMAASDTPMLCSVQGEELMCFVLYNERNFPEKIRKKKHGIFLSPGDRERKIEREREREREIKRREKIGEEGRLWVTAFVFQPGRVTAVVTG</sequence>